<reference evidence="2" key="1">
    <citation type="submission" date="2021-03" db="EMBL/GenBank/DDBJ databases">
        <authorList>
            <person name="Palmer J.M."/>
        </authorList>
    </citation>
    <scope>NUCLEOTIDE SEQUENCE</scope>
    <source>
        <strain evidence="2">ARV_011</strain>
    </source>
</reference>
<sequence length="377" mass="40858">MLGDDVNPSEVLSQFFQQKGNTPLTQVEYEGVMALLLKSKDGSGNGTGSDNGNVSDIVSSSANTCGRRTVDRANVTTSHIQMPGSFSTTPNKQKSLRNTSLRERSVYVSTPEYKPHYKSINNTVNIPSIKRVYQFSGLPSPYKTKIRPPPPVSANTTMNNSTILPRNIAGMSTTASSPLPASKKPLSETANTLLSILDGKLSTGEVSESDREVRLKQLSNPYGRGSGLKRSKSISSQKQESSSSSTVFTADDISKTIAYDQTKELPEPKKPLVSVPDVPTLVNTPDVPKPLVSIPKPLVSVPKPMDVDDEPRTASTNTNGTVFAQKSVGIPSKPMAASSFSSYDKTQTEYIFPQIKSLTVQVDEGKVEEYKKLFNFN</sequence>
<feature type="compositionally biased region" description="Low complexity" evidence="1">
    <location>
        <begin position="233"/>
        <end position="245"/>
    </location>
</feature>
<organism evidence="2 3">
    <name type="scientific">Scheffersomyces spartinae</name>
    <dbReference type="NCBI Taxonomy" id="45513"/>
    <lineage>
        <taxon>Eukaryota</taxon>
        <taxon>Fungi</taxon>
        <taxon>Dikarya</taxon>
        <taxon>Ascomycota</taxon>
        <taxon>Saccharomycotina</taxon>
        <taxon>Pichiomycetes</taxon>
        <taxon>Debaryomycetaceae</taxon>
        <taxon>Scheffersomyces</taxon>
    </lineage>
</organism>
<feature type="region of interest" description="Disordered" evidence="1">
    <location>
        <begin position="216"/>
        <end position="247"/>
    </location>
</feature>
<dbReference type="GO" id="GO:0016973">
    <property type="term" value="P:poly(A)+ mRNA export from nucleus"/>
    <property type="evidence" value="ECO:0007669"/>
    <property type="project" value="TreeGrafter"/>
</dbReference>
<dbReference type="GO" id="GO:0008298">
    <property type="term" value="P:intracellular mRNA localization"/>
    <property type="evidence" value="ECO:0007669"/>
    <property type="project" value="TreeGrafter"/>
</dbReference>
<feature type="compositionally biased region" description="Polar residues" evidence="1">
    <location>
        <begin position="81"/>
        <end position="99"/>
    </location>
</feature>
<dbReference type="GO" id="GO:0006607">
    <property type="term" value="P:NLS-bearing protein import into nucleus"/>
    <property type="evidence" value="ECO:0007669"/>
    <property type="project" value="TreeGrafter"/>
</dbReference>
<dbReference type="GeneID" id="66116434"/>
<dbReference type="AlphaFoldDB" id="A0A9P7V5Z5"/>
<protein>
    <submittedName>
        <fullName evidence="2">Uncharacterized protein</fullName>
    </submittedName>
</protein>
<feature type="region of interest" description="Disordered" evidence="1">
    <location>
        <begin position="44"/>
        <end position="65"/>
    </location>
</feature>
<accession>A0A9P7V5Z5</accession>
<gene>
    <name evidence="2" type="ORF">KQ657_003060</name>
</gene>
<dbReference type="GO" id="GO:0031990">
    <property type="term" value="P:mRNA export from nucleus in response to heat stress"/>
    <property type="evidence" value="ECO:0007669"/>
    <property type="project" value="TreeGrafter"/>
</dbReference>
<evidence type="ECO:0000313" key="3">
    <source>
        <dbReference type="Proteomes" id="UP000790833"/>
    </source>
</evidence>
<feature type="region of interest" description="Disordered" evidence="1">
    <location>
        <begin position="81"/>
        <end position="100"/>
    </location>
</feature>
<dbReference type="OrthoDB" id="5370852at2759"/>
<evidence type="ECO:0000313" key="2">
    <source>
        <dbReference type="EMBL" id="KAG7191554.1"/>
    </source>
</evidence>
<dbReference type="PANTHER" id="PTHR28284:SF1">
    <property type="entry name" value="NUCLEOPORIN NUP60"/>
    <property type="match status" value="1"/>
</dbReference>
<dbReference type="InterPro" id="IPR034432">
    <property type="entry name" value="Nup60"/>
</dbReference>
<dbReference type="GO" id="GO:0017056">
    <property type="term" value="F:structural constituent of nuclear pore"/>
    <property type="evidence" value="ECO:0007669"/>
    <property type="project" value="InterPro"/>
</dbReference>
<dbReference type="PANTHER" id="PTHR28284">
    <property type="entry name" value="NUCLEOPORIN NUP60"/>
    <property type="match status" value="1"/>
</dbReference>
<name>A0A9P7V5Z5_9ASCO</name>
<comment type="caution">
    <text evidence="2">The sequence shown here is derived from an EMBL/GenBank/DDBJ whole genome shotgun (WGS) entry which is preliminary data.</text>
</comment>
<dbReference type="GO" id="GO:0044615">
    <property type="term" value="C:nuclear pore nuclear basket"/>
    <property type="evidence" value="ECO:0007669"/>
    <property type="project" value="InterPro"/>
</dbReference>
<keyword evidence="3" id="KW-1185">Reference proteome</keyword>
<evidence type="ECO:0000256" key="1">
    <source>
        <dbReference type="SAM" id="MobiDB-lite"/>
    </source>
</evidence>
<proteinExistence type="predicted"/>
<dbReference type="Proteomes" id="UP000790833">
    <property type="component" value="Unassembled WGS sequence"/>
</dbReference>
<dbReference type="RefSeq" id="XP_043047106.1">
    <property type="nucleotide sequence ID" value="XM_043193796.1"/>
</dbReference>
<dbReference type="EMBL" id="JAHMUF010000027">
    <property type="protein sequence ID" value="KAG7191554.1"/>
    <property type="molecule type" value="Genomic_DNA"/>
</dbReference>
<dbReference type="GO" id="GO:0034398">
    <property type="term" value="P:telomere tethering at nuclear periphery"/>
    <property type="evidence" value="ECO:0007669"/>
    <property type="project" value="TreeGrafter"/>
</dbReference>